<dbReference type="GO" id="GO:0008168">
    <property type="term" value="F:methyltransferase activity"/>
    <property type="evidence" value="ECO:0007669"/>
    <property type="project" value="UniProtKB-KW"/>
</dbReference>
<dbReference type="Gene3D" id="3.40.50.150">
    <property type="entry name" value="Vaccinia Virus protein VP39"/>
    <property type="match status" value="1"/>
</dbReference>
<evidence type="ECO:0000313" key="2">
    <source>
        <dbReference type="EMBL" id="MBB5696141.1"/>
    </source>
</evidence>
<protein>
    <submittedName>
        <fullName evidence="2">SAM-dependent methyltransferase</fullName>
    </submittedName>
</protein>
<dbReference type="AlphaFoldDB" id="A0A840YI51"/>
<evidence type="ECO:0000313" key="3">
    <source>
        <dbReference type="Proteomes" id="UP000580654"/>
    </source>
</evidence>
<keyword evidence="2" id="KW-0489">Methyltransferase</keyword>
<keyword evidence="2" id="KW-0808">Transferase</keyword>
<dbReference type="SUPFAM" id="SSF53335">
    <property type="entry name" value="S-adenosyl-L-methionine-dependent methyltransferases"/>
    <property type="match status" value="1"/>
</dbReference>
<keyword evidence="3" id="KW-1185">Reference proteome</keyword>
<proteinExistence type="predicted"/>
<name>A0A840YI51_9PROT</name>
<gene>
    <name evidence="2" type="ORF">FHS87_004211</name>
</gene>
<dbReference type="Proteomes" id="UP000580654">
    <property type="component" value="Unassembled WGS sequence"/>
</dbReference>
<evidence type="ECO:0000259" key="1">
    <source>
        <dbReference type="Pfam" id="PF13649"/>
    </source>
</evidence>
<sequence length="186" mass="20454">MLAVASRKAAAWGVRASFVLGDMRHFDLGRRFGLVIISCNSLGHLTDPGDLRACLTAVRRHLAPGGVLAFDVALPAPWLLARPEGEARRLDLGPNPASAIEAEETARYDPIRQVRVSHWRVRQGDGRQQVMAPLVLRQFFPQEIPLLLEAAGLELVARYGDFERQTLTAGSLNQICVARNVDEGRP</sequence>
<reference evidence="2 3" key="1">
    <citation type="submission" date="2020-08" db="EMBL/GenBank/DDBJ databases">
        <title>Genomic Encyclopedia of Type Strains, Phase IV (KMG-IV): sequencing the most valuable type-strain genomes for metagenomic binning, comparative biology and taxonomic classification.</title>
        <authorList>
            <person name="Goeker M."/>
        </authorList>
    </citation>
    <scope>NUCLEOTIDE SEQUENCE [LARGE SCALE GENOMIC DNA]</scope>
    <source>
        <strain evidence="2 3">DSM 25622</strain>
    </source>
</reference>
<feature type="domain" description="Methyltransferase" evidence="1">
    <location>
        <begin position="1"/>
        <end position="66"/>
    </location>
</feature>
<dbReference type="InterPro" id="IPR029063">
    <property type="entry name" value="SAM-dependent_MTases_sf"/>
</dbReference>
<accession>A0A840YI51</accession>
<dbReference type="Pfam" id="PF13649">
    <property type="entry name" value="Methyltransf_25"/>
    <property type="match status" value="1"/>
</dbReference>
<dbReference type="GO" id="GO:0032259">
    <property type="term" value="P:methylation"/>
    <property type="evidence" value="ECO:0007669"/>
    <property type="project" value="UniProtKB-KW"/>
</dbReference>
<comment type="caution">
    <text evidence="2">The sequence shown here is derived from an EMBL/GenBank/DDBJ whole genome shotgun (WGS) entry which is preliminary data.</text>
</comment>
<organism evidence="2 3">
    <name type="scientific">Muricoccus pecuniae</name>
    <dbReference type="NCBI Taxonomy" id="693023"/>
    <lineage>
        <taxon>Bacteria</taxon>
        <taxon>Pseudomonadati</taxon>
        <taxon>Pseudomonadota</taxon>
        <taxon>Alphaproteobacteria</taxon>
        <taxon>Acetobacterales</taxon>
        <taxon>Roseomonadaceae</taxon>
        <taxon>Muricoccus</taxon>
    </lineage>
</organism>
<dbReference type="InterPro" id="IPR041698">
    <property type="entry name" value="Methyltransf_25"/>
</dbReference>
<dbReference type="EMBL" id="JACIJD010000031">
    <property type="protein sequence ID" value="MBB5696141.1"/>
    <property type="molecule type" value="Genomic_DNA"/>
</dbReference>
<dbReference type="CDD" id="cd02440">
    <property type="entry name" value="AdoMet_MTases"/>
    <property type="match status" value="1"/>
</dbReference>